<feature type="region of interest" description="Disordered" evidence="1">
    <location>
        <begin position="555"/>
        <end position="589"/>
    </location>
</feature>
<feature type="compositionally biased region" description="Low complexity" evidence="1">
    <location>
        <begin position="1377"/>
        <end position="1390"/>
    </location>
</feature>
<evidence type="ECO:0000256" key="1">
    <source>
        <dbReference type="SAM" id="MobiDB-lite"/>
    </source>
</evidence>
<protein>
    <submittedName>
        <fullName evidence="2">BTB domain-containing protein</fullName>
    </submittedName>
</protein>
<reference evidence="3" key="1">
    <citation type="journal article" date="2008" name="Nat. Genet.">
        <title>The Pristionchus pacificus genome provides a unique perspective on nematode lifestyle and parasitism.</title>
        <authorList>
            <person name="Dieterich C."/>
            <person name="Clifton S.W."/>
            <person name="Schuster L.N."/>
            <person name="Chinwalla A."/>
            <person name="Delehaunty K."/>
            <person name="Dinkelacker I."/>
            <person name="Fulton L."/>
            <person name="Fulton R."/>
            <person name="Godfrey J."/>
            <person name="Minx P."/>
            <person name="Mitreva M."/>
            <person name="Roeseler W."/>
            <person name="Tian H."/>
            <person name="Witte H."/>
            <person name="Yang S.P."/>
            <person name="Wilson R.K."/>
            <person name="Sommer R.J."/>
        </authorList>
    </citation>
    <scope>NUCLEOTIDE SEQUENCE [LARGE SCALE GENOMIC DNA]</scope>
    <source>
        <strain evidence="3">PS312</strain>
    </source>
</reference>
<accession>A0A8R1YGT9</accession>
<dbReference type="PROSITE" id="PS50097">
    <property type="entry name" value="BTB"/>
    <property type="match status" value="3"/>
</dbReference>
<dbReference type="Proteomes" id="UP000005239">
    <property type="component" value="Unassembled WGS sequence"/>
</dbReference>
<name>A0A2A6BH35_PRIPA</name>
<dbReference type="PANTHER" id="PTHR22744:SF17">
    <property type="entry name" value="BTB DOMAIN-CONTAINING PROTEIN"/>
    <property type="match status" value="1"/>
</dbReference>
<dbReference type="InterPro" id="IPR000210">
    <property type="entry name" value="BTB/POZ_dom"/>
</dbReference>
<feature type="region of interest" description="Disordered" evidence="1">
    <location>
        <begin position="1312"/>
        <end position="1405"/>
    </location>
</feature>
<dbReference type="CDD" id="cd18186">
    <property type="entry name" value="BTB_POZ_ZBTB_KLHL-like"/>
    <property type="match status" value="2"/>
</dbReference>
<feature type="compositionally biased region" description="Acidic residues" evidence="1">
    <location>
        <begin position="558"/>
        <end position="570"/>
    </location>
</feature>
<reference evidence="2" key="2">
    <citation type="submission" date="2022-06" db="UniProtKB">
        <authorList>
            <consortium name="EnsemblMetazoa"/>
        </authorList>
    </citation>
    <scope>IDENTIFICATION</scope>
    <source>
        <strain evidence="2">PS312</strain>
    </source>
</reference>
<evidence type="ECO:0000313" key="3">
    <source>
        <dbReference type="Proteomes" id="UP000005239"/>
    </source>
</evidence>
<feature type="region of interest" description="Disordered" evidence="1">
    <location>
        <begin position="368"/>
        <end position="396"/>
    </location>
</feature>
<dbReference type="InterPro" id="IPR011333">
    <property type="entry name" value="SKP1/BTB/POZ_sf"/>
</dbReference>
<dbReference type="PANTHER" id="PTHR22744">
    <property type="entry name" value="HELIX LOOP HELIX PROTEIN 21-RELATED"/>
    <property type="match status" value="1"/>
</dbReference>
<accession>A0A2A6BH35</accession>
<proteinExistence type="predicted"/>
<dbReference type="SUPFAM" id="SSF54695">
    <property type="entry name" value="POZ domain"/>
    <property type="match status" value="3"/>
</dbReference>
<organism evidence="2 3">
    <name type="scientific">Pristionchus pacificus</name>
    <name type="common">Parasitic nematode worm</name>
    <dbReference type="NCBI Taxonomy" id="54126"/>
    <lineage>
        <taxon>Eukaryota</taxon>
        <taxon>Metazoa</taxon>
        <taxon>Ecdysozoa</taxon>
        <taxon>Nematoda</taxon>
        <taxon>Chromadorea</taxon>
        <taxon>Rhabditida</taxon>
        <taxon>Rhabditina</taxon>
        <taxon>Diplogasteromorpha</taxon>
        <taxon>Diplogasteroidea</taxon>
        <taxon>Neodiplogasteridae</taxon>
        <taxon>Pristionchus</taxon>
    </lineage>
</organism>
<dbReference type="SMART" id="SM00225">
    <property type="entry name" value="BTB"/>
    <property type="match status" value="3"/>
</dbReference>
<dbReference type="CDD" id="cd01165">
    <property type="entry name" value="BTB_POZ"/>
    <property type="match status" value="1"/>
</dbReference>
<dbReference type="Gene3D" id="3.30.710.10">
    <property type="entry name" value="Potassium Channel Kv1.1, Chain A"/>
    <property type="match status" value="3"/>
</dbReference>
<feature type="compositionally biased region" description="Polar residues" evidence="1">
    <location>
        <begin position="1356"/>
        <end position="1376"/>
    </location>
</feature>
<evidence type="ECO:0000313" key="2">
    <source>
        <dbReference type="EnsemblMetazoa" id="PPA26776.1"/>
    </source>
</evidence>
<gene>
    <name evidence="2" type="primary">WBGene00116330</name>
</gene>
<feature type="compositionally biased region" description="Pro residues" evidence="1">
    <location>
        <begin position="1315"/>
        <end position="1324"/>
    </location>
</feature>
<feature type="region of interest" description="Disordered" evidence="1">
    <location>
        <begin position="1250"/>
        <end position="1270"/>
    </location>
</feature>
<keyword evidence="3" id="KW-1185">Reference proteome</keyword>
<sequence length="1405" mass="157165">MSEVDILTDDEAGIWKPGAWGDNEDGGETSAPAIAPFPRYVPMYDDSIEQHIIIDIKSSDYEKFFSYESKMLAGLISVGTIKFDIELERVKTDHEDHKDLIVHVVCHREGLDPIWRCSFQCEINVSFGDIKATVAGQKKDANNKDNSLPMPVTRLPSEPVNTASIDVNIKMTKWKGINPRMLVDFTKPHEYSNATLIVEGSPLYVNREILAIHSQYFYAMFFNKGFVDSAKTEFNFPDVSYEDMVLFLKLCYPETMVGKRESHITSVDVLEQALHLSEQFVAGSIKNIAETMLNGAPSRQRFHRTSWTRILYIADRFRLSDACTSMIKRLNSESDFITLRQSEEFELLSPRLRSSLLNAALDKLPSSTLTRKKRMPSRTGRIGTFSDVEVDDDDDDSDDVAVIGTVNPSSSAATAPGLTTITSASFGHGFGPDPRAYWPRSQGSGSASTQAAASTSASAAAGTSSTAAATTGSTLAAATSSATFAPTSTAAIPAPPARLSLASPNSNRASAKHVNFGSSLFGNASSSDQRSRQTSPFLFRAYGFVNRKSDKDIKEEVVSEDEMGGDDDEPGPSNRASKRTIKSASGKRSENQKIRKFVQIVRMFGEEAVYEPQFWRTLNATVKLTPEFDTSPTARRDPHWSIKFELNYTATIEGQEKTGSENIEMNSRQRFHKFRPFDPSEMHLLLSSNENIPTAAEISVTIDLLDITAIHPRLRMDLTKRTPLSDATLLVAGKRLYVTKSILAMQSGFFKRMFEEEHKGEYTLNEVEFNDVNALIKLLYPHFRITRLSTLFNDDNQMNALIALARQFECPSVISIMEDYLRKKDLPHELSYLASDGMKELYSRTSYKKSLTKEATDNMSDELGSHLLESLIDKMSNSRKQRVQHTTSCPYRRLGSSFSFQQMPMHRPLTINSVHTLPPPQQRKVTLMGEIIQVHSAEMLGMYGQSDMYEPLLWAPLEATITMDASNQHTATIAKKLSMNGIDFDLEVTRSTGEYQVKMMCLPGRVDPHWSIEFEMDYTAKIEGTERSQTERLSAHSKNQSFIFKILANNENLVDMELAATLTIIDTAGLHPPLGFEFTKKTTLSDVTLIVEGQRLYVTKSILAMQCSYFRKLFNENNNIEFTLDDVSVEDFLLFLTLIYPHAVHSNLPIFTTKATMDDLDKLDRILHIARRFECPTLVSFIEENLVSRSLPKHQSLITSGKHDLSHLASRGLKSLQTRSNCKSLLKDTSEKLSDELRSHILETVVDRMTTAPRRPVQPSSSSQATGSTITHTAIQPSQHQAQMLRLQQGLIQQQQQMQQHHQQMIAMMRRRPIPHPLPPPHPPHSNQSYAFHAPVPSNPFLNPAPSNPPPMYPTYTLQSYQRINTLPSASNSQSTSDVPSSSGAVAGSSTNVPPQKRIKTEDSP</sequence>
<dbReference type="Pfam" id="PF00651">
    <property type="entry name" value="BTB"/>
    <property type="match status" value="3"/>
</dbReference>
<dbReference type="EnsemblMetazoa" id="PPA26776.1">
    <property type="protein sequence ID" value="PPA26776.1"/>
    <property type="gene ID" value="WBGene00116330"/>
</dbReference>